<dbReference type="EMBL" id="DSEC01000004">
    <property type="protein sequence ID" value="HER42834.1"/>
    <property type="molecule type" value="Genomic_DNA"/>
</dbReference>
<dbReference type="Pfam" id="PF01103">
    <property type="entry name" value="Omp85"/>
    <property type="match status" value="1"/>
</dbReference>
<dbReference type="Gene3D" id="2.40.160.50">
    <property type="entry name" value="membrane protein fhac: a member of the omp85/tpsb transporter family"/>
    <property type="match status" value="1"/>
</dbReference>
<comment type="subcellular location">
    <subcellularLocation>
        <location evidence="1">Membrane</location>
    </subcellularLocation>
</comment>
<keyword evidence="3" id="KW-0472">Membrane</keyword>
<feature type="non-terminal residue" evidence="6">
    <location>
        <position position="936"/>
    </location>
</feature>
<name>A0A7V2AT95_UNCEI</name>
<dbReference type="Proteomes" id="UP000886069">
    <property type="component" value="Unassembled WGS sequence"/>
</dbReference>
<protein>
    <recommendedName>
        <fullName evidence="5">Bacterial surface antigen (D15) domain-containing protein</fullName>
    </recommendedName>
</protein>
<feature type="domain" description="Bacterial surface antigen (D15)" evidence="5">
    <location>
        <begin position="739"/>
        <end position="933"/>
    </location>
</feature>
<evidence type="ECO:0000259" key="5">
    <source>
        <dbReference type="Pfam" id="PF01103"/>
    </source>
</evidence>
<accession>A0A7V2AT95</accession>
<dbReference type="Gene3D" id="2.120.10.30">
    <property type="entry name" value="TolB, C-terminal domain"/>
    <property type="match status" value="2"/>
</dbReference>
<feature type="signal peptide" evidence="4">
    <location>
        <begin position="1"/>
        <end position="27"/>
    </location>
</feature>
<dbReference type="SUPFAM" id="SSF82171">
    <property type="entry name" value="DPP6 N-terminal domain-like"/>
    <property type="match status" value="1"/>
</dbReference>
<dbReference type="Pfam" id="PF07676">
    <property type="entry name" value="PD40"/>
    <property type="match status" value="2"/>
</dbReference>
<reference evidence="6" key="1">
    <citation type="journal article" date="2020" name="mSystems">
        <title>Genome- and Community-Level Interaction Insights into Carbon Utilization and Element Cycling Functions of Hydrothermarchaeota in Hydrothermal Sediment.</title>
        <authorList>
            <person name="Zhou Z."/>
            <person name="Liu Y."/>
            <person name="Xu W."/>
            <person name="Pan J."/>
            <person name="Luo Z.H."/>
            <person name="Li M."/>
        </authorList>
    </citation>
    <scope>NUCLEOTIDE SEQUENCE [LARGE SCALE GENOMIC DNA]</scope>
    <source>
        <strain evidence="6">SpSt-1233</strain>
    </source>
</reference>
<proteinExistence type="inferred from homology"/>
<evidence type="ECO:0000313" key="6">
    <source>
        <dbReference type="EMBL" id="HER42834.1"/>
    </source>
</evidence>
<comment type="similarity">
    <text evidence="2">Belongs to the TolB family.</text>
</comment>
<evidence type="ECO:0000256" key="1">
    <source>
        <dbReference type="ARBA" id="ARBA00004370"/>
    </source>
</evidence>
<dbReference type="InterPro" id="IPR000184">
    <property type="entry name" value="Bac_surfAg_D15"/>
</dbReference>
<dbReference type="InterPro" id="IPR011042">
    <property type="entry name" value="6-blade_b-propeller_TolB-like"/>
</dbReference>
<evidence type="ECO:0000256" key="2">
    <source>
        <dbReference type="ARBA" id="ARBA00009820"/>
    </source>
</evidence>
<comment type="caution">
    <text evidence="6">The sequence shown here is derived from an EMBL/GenBank/DDBJ whole genome shotgun (WGS) entry which is preliminary data.</text>
</comment>
<evidence type="ECO:0000256" key="4">
    <source>
        <dbReference type="SAM" id="SignalP"/>
    </source>
</evidence>
<dbReference type="GO" id="GO:0019867">
    <property type="term" value="C:outer membrane"/>
    <property type="evidence" value="ECO:0007669"/>
    <property type="project" value="InterPro"/>
</dbReference>
<organism evidence="6">
    <name type="scientific">Eiseniibacteriota bacterium</name>
    <dbReference type="NCBI Taxonomy" id="2212470"/>
    <lineage>
        <taxon>Bacteria</taxon>
        <taxon>Candidatus Eiseniibacteriota</taxon>
    </lineage>
</organism>
<gene>
    <name evidence="6" type="ORF">ENO08_00040</name>
</gene>
<sequence length="936" mass="107045">MNRAMRTPLLACLIAAAVALPAAEAHAQYPFGKNKIQYTAKDWKVMETEHVDIFYYPDEEVLAGFVAGFVEGVYDEYSAYFRVDFESRIPVILYGTHHDFKETNVIPYILSEATLGFTEFIKGRVALPFTGSYYDLERVCRHELVHAFMLEKLRVVMQSHRRYTYQHPPLWFTEGLAEFLGKREQDNEAHMFLRDAVTGNRLVSLPEMWRIDGSFLMYKEGESALHYLATRFGRESIVVLLENWWKSDRFDILLRKTIGIGQAELSEDWEEYLRRRYFPAVLTRRRADEAGTMLSEPERSFDSHPAVLLDDEGHERYFCLGFGLGTIDLKELRLRERGRRRGEGKSRTIIRGGGSTAFESIPILRSHVSGRGDTLLFVAKTGERDAIYLYDPFERKTIERIEVPDARMLNSPSLSRDGRSVAFSAIDDHGRTDLYVYDRPSGRTRRLTDDVYDDLHPDWHPDGRSLVFCSDRCDGGMRGSSALFTIEVETGRIEQITDGSYRDTDPRWLDDGRGMLFSSDRTGVADIWLLEDGVLSRQTGTIGGLFNPVPCPDGAHFLASGFSGGSYRIYQMAFAETARESKRNEPGICGIGWTPVLADSSIERGRRDYRAQFGVDFIGAAFAVDPDYGYMGNGAQIYMTDILGDHQLMFLFGSASDDFDDFWTRLNVAATYYNQSDRLNWAVGAFHLASYMGTFYDLLRFERRYGVVAAVSYPVSKFTRIELSGVFKGMERDDDITFLGLENGKSWLVSSFLSLTTDNIVWYVGGPLKGHRMNVALGNTIDLEGRGYESTTLNVDLRNYQNIGRRIVFAQRFVSRSAWGSDLQLFYLGGSWDLRGYEFRDFAGKKTMLFNNEIRFPLLDRLLVRLPFGHIDFPLFRGALFFDTGRAWDWIEDTGWIGSVGAGVEMNLGYLPVIRLNFSRRTDFREIEKKYRIGFF</sequence>
<feature type="chain" id="PRO_5030505608" description="Bacterial surface antigen (D15) domain-containing protein" evidence="4">
    <location>
        <begin position="28"/>
        <end position="936"/>
    </location>
</feature>
<dbReference type="InterPro" id="IPR011659">
    <property type="entry name" value="WD40"/>
</dbReference>
<keyword evidence="4" id="KW-0732">Signal</keyword>
<dbReference type="AlphaFoldDB" id="A0A7V2AT95"/>
<evidence type="ECO:0000256" key="3">
    <source>
        <dbReference type="ARBA" id="ARBA00023136"/>
    </source>
</evidence>
<dbReference type="PANTHER" id="PTHR36842">
    <property type="entry name" value="PROTEIN TOLB HOMOLOG"/>
    <property type="match status" value="1"/>
</dbReference>